<feature type="disulfide bond" evidence="8">
    <location>
        <begin position="107"/>
        <end position="119"/>
    </location>
</feature>
<dbReference type="InterPro" id="IPR036055">
    <property type="entry name" value="LDL_receptor-like_sf"/>
</dbReference>
<evidence type="ECO:0000313" key="14">
    <source>
        <dbReference type="RefSeq" id="XP_002734783.1"/>
    </source>
</evidence>
<feature type="disulfide bond" evidence="8">
    <location>
        <begin position="38"/>
        <end position="56"/>
    </location>
</feature>
<feature type="region of interest" description="Disordered" evidence="9">
    <location>
        <begin position="464"/>
        <end position="504"/>
    </location>
</feature>
<feature type="chain" id="PRO_5045900292" evidence="11">
    <location>
        <begin position="30"/>
        <end position="551"/>
    </location>
</feature>
<gene>
    <name evidence="14" type="primary">LOC100373470</name>
</gene>
<reference evidence="14" key="1">
    <citation type="submission" date="2025-08" db="UniProtKB">
        <authorList>
            <consortium name="RefSeq"/>
        </authorList>
    </citation>
    <scope>IDENTIFICATION</scope>
    <source>
        <tissue evidence="14">Testes</tissue>
    </source>
</reference>
<dbReference type="PANTHER" id="PTHR24270:SF62">
    <property type="entry name" value="LOW-DENSITY LIPOPROTEIN RECEPTOR-RELATED PROTEIN 2"/>
    <property type="match status" value="1"/>
</dbReference>
<sequence length="551" mass="61663">MATLPLRCEKYVFLLSFLCLLRFVEQTEAVCMYYEYTCDNAECISKDWYCDGVSDCGDDSDEIGCSTILKCPEEHFRCGDGICISQIHTCDGFIDCTDGEDEEQCECSTDQFQCGNGICVASEWVCDKMDDCGDATDETCTCPTGKSKCTNSGICILIYWFCDGFDDCGDGTDEASCDIYTAPDSRYPLCSSRLISENNILILLCESVGGVPLPTLHWRHGDNAELESTTTVAGSTVNTQLTMSLTSDLFDVLFTCSLYHYKVNEALTCDVAPLEYSIPPEDNSPECTTSHDYLVEDDILTLTCQSKGGAPPALLQWSTGEDSVEGVMLNTRTSQRLDVVVSISRTLEGKVYTCTSNHATYSQSRTCQIGPLEIAMTRDVPTTFERTSVFWFLLFAFLISASALIWLTVGFILIMTRMHKKGKGVKNGIISDSMDEGATTKTDPSAVDNTVVFKNETPVCISTGKKTTHRRAKNIKDSKRKNLNPLKREKRRRRHEKYEADESYLKRSECGESKRISEKTARDRERVIHEILLQSLKRKDRKIKPITDPYQ</sequence>
<evidence type="ECO:0000256" key="10">
    <source>
        <dbReference type="SAM" id="Phobius"/>
    </source>
</evidence>
<feature type="domain" description="Ig-like" evidence="12">
    <location>
        <begin position="285"/>
        <end position="370"/>
    </location>
</feature>
<evidence type="ECO:0000256" key="9">
    <source>
        <dbReference type="SAM" id="MobiDB-lite"/>
    </source>
</evidence>
<comment type="subcellular location">
    <subcellularLocation>
        <location evidence="2">Endomembrane system</location>
    </subcellularLocation>
    <subcellularLocation>
        <location evidence="1">Membrane</location>
        <topology evidence="1">Single-pass membrane protein</topology>
    </subcellularLocation>
</comment>
<feature type="signal peptide" evidence="11">
    <location>
        <begin position="1"/>
        <end position="29"/>
    </location>
</feature>
<dbReference type="PROSITE" id="PS01209">
    <property type="entry name" value="LDLRA_1"/>
    <property type="match status" value="2"/>
</dbReference>
<evidence type="ECO:0000256" key="2">
    <source>
        <dbReference type="ARBA" id="ARBA00004308"/>
    </source>
</evidence>
<feature type="disulfide bond" evidence="8">
    <location>
        <begin position="31"/>
        <end position="43"/>
    </location>
</feature>
<dbReference type="Gene3D" id="2.60.40.10">
    <property type="entry name" value="Immunoglobulins"/>
    <property type="match status" value="2"/>
</dbReference>
<dbReference type="Gene3D" id="4.10.400.10">
    <property type="entry name" value="Low-density Lipoprotein Receptor"/>
    <property type="match status" value="4"/>
</dbReference>
<accession>A0ABM0GQ05</accession>
<feature type="compositionally biased region" description="Basic residues" evidence="9">
    <location>
        <begin position="466"/>
        <end position="495"/>
    </location>
</feature>
<keyword evidence="5 10" id="KW-1133">Transmembrane helix</keyword>
<evidence type="ECO:0000259" key="12">
    <source>
        <dbReference type="PROSITE" id="PS50835"/>
    </source>
</evidence>
<dbReference type="PROSITE" id="PS50835">
    <property type="entry name" value="IG_LIKE"/>
    <property type="match status" value="2"/>
</dbReference>
<dbReference type="SUPFAM" id="SSF57424">
    <property type="entry name" value="LDL receptor-like module"/>
    <property type="match status" value="4"/>
</dbReference>
<keyword evidence="11" id="KW-0732">Signal</keyword>
<keyword evidence="3 10" id="KW-0812">Transmembrane</keyword>
<name>A0ABM0GQ05_SACKO</name>
<feature type="domain" description="Ig-like" evidence="12">
    <location>
        <begin position="183"/>
        <end position="268"/>
    </location>
</feature>
<dbReference type="InterPro" id="IPR002172">
    <property type="entry name" value="LDrepeatLR_classA_rpt"/>
</dbReference>
<dbReference type="RefSeq" id="XP_002734783.1">
    <property type="nucleotide sequence ID" value="XM_002734737.2"/>
</dbReference>
<evidence type="ECO:0000256" key="8">
    <source>
        <dbReference type="PROSITE-ProRule" id="PRU00124"/>
    </source>
</evidence>
<evidence type="ECO:0000313" key="13">
    <source>
        <dbReference type="Proteomes" id="UP000694865"/>
    </source>
</evidence>
<feature type="transmembrane region" description="Helical" evidence="10">
    <location>
        <begin position="389"/>
        <end position="414"/>
    </location>
</feature>
<evidence type="ECO:0000256" key="11">
    <source>
        <dbReference type="SAM" id="SignalP"/>
    </source>
</evidence>
<keyword evidence="13" id="KW-1185">Reference proteome</keyword>
<dbReference type="InterPro" id="IPR007110">
    <property type="entry name" value="Ig-like_dom"/>
</dbReference>
<dbReference type="GeneID" id="100373470"/>
<evidence type="ECO:0000256" key="4">
    <source>
        <dbReference type="ARBA" id="ARBA00022737"/>
    </source>
</evidence>
<dbReference type="PROSITE" id="PS50068">
    <property type="entry name" value="LDLRA_2"/>
    <property type="match status" value="4"/>
</dbReference>
<dbReference type="PRINTS" id="PR00261">
    <property type="entry name" value="LDLRECEPTOR"/>
</dbReference>
<evidence type="ECO:0000256" key="5">
    <source>
        <dbReference type="ARBA" id="ARBA00022989"/>
    </source>
</evidence>
<evidence type="ECO:0000256" key="7">
    <source>
        <dbReference type="ARBA" id="ARBA00023157"/>
    </source>
</evidence>
<feature type="disulfide bond" evidence="8">
    <location>
        <begin position="114"/>
        <end position="132"/>
    </location>
</feature>
<dbReference type="InterPro" id="IPR023415">
    <property type="entry name" value="LDLR_class-A_CS"/>
</dbReference>
<feature type="disulfide bond" evidence="8">
    <location>
        <begin position="90"/>
        <end position="105"/>
    </location>
</feature>
<dbReference type="PANTHER" id="PTHR24270">
    <property type="entry name" value="LOW-DENSITY LIPOPROTEIN RECEPTOR-RELATED"/>
    <property type="match status" value="1"/>
</dbReference>
<feature type="disulfide bond" evidence="8">
    <location>
        <begin position="50"/>
        <end position="65"/>
    </location>
</feature>
<dbReference type="InterPro" id="IPR050685">
    <property type="entry name" value="LDLR"/>
</dbReference>
<dbReference type="InterPro" id="IPR036179">
    <property type="entry name" value="Ig-like_dom_sf"/>
</dbReference>
<dbReference type="Pfam" id="PF00057">
    <property type="entry name" value="Ldl_recept_a"/>
    <property type="match status" value="3"/>
</dbReference>
<dbReference type="SMART" id="SM00192">
    <property type="entry name" value="LDLa"/>
    <property type="match status" value="4"/>
</dbReference>
<keyword evidence="7 8" id="KW-1015">Disulfide bond</keyword>
<feature type="disulfide bond" evidence="8">
    <location>
        <begin position="78"/>
        <end position="96"/>
    </location>
</feature>
<evidence type="ECO:0000256" key="1">
    <source>
        <dbReference type="ARBA" id="ARBA00004167"/>
    </source>
</evidence>
<keyword evidence="6 10" id="KW-0472">Membrane</keyword>
<organism evidence="13 14">
    <name type="scientific">Saccoglossus kowalevskii</name>
    <name type="common">Acorn worm</name>
    <dbReference type="NCBI Taxonomy" id="10224"/>
    <lineage>
        <taxon>Eukaryota</taxon>
        <taxon>Metazoa</taxon>
        <taxon>Hemichordata</taxon>
        <taxon>Enteropneusta</taxon>
        <taxon>Harrimaniidae</taxon>
        <taxon>Saccoglossus</taxon>
    </lineage>
</organism>
<proteinExistence type="predicted"/>
<evidence type="ECO:0000256" key="3">
    <source>
        <dbReference type="ARBA" id="ARBA00022692"/>
    </source>
</evidence>
<keyword evidence="4" id="KW-0677">Repeat</keyword>
<dbReference type="InterPro" id="IPR013783">
    <property type="entry name" value="Ig-like_fold"/>
</dbReference>
<dbReference type="CDD" id="cd00112">
    <property type="entry name" value="LDLa"/>
    <property type="match status" value="4"/>
</dbReference>
<evidence type="ECO:0000256" key="6">
    <source>
        <dbReference type="ARBA" id="ARBA00023136"/>
    </source>
</evidence>
<dbReference type="Proteomes" id="UP000694865">
    <property type="component" value="Unplaced"/>
</dbReference>
<comment type="caution">
    <text evidence="8">Lacks conserved residue(s) required for the propagation of feature annotation.</text>
</comment>
<protein>
    <submittedName>
        <fullName evidence="14">Low-density lipoprotein receptor-related protein 2-like</fullName>
    </submittedName>
</protein>
<dbReference type="SUPFAM" id="SSF48726">
    <property type="entry name" value="Immunoglobulin"/>
    <property type="match status" value="2"/>
</dbReference>
<feature type="disulfide bond" evidence="8">
    <location>
        <begin position="162"/>
        <end position="177"/>
    </location>
</feature>
<feature type="disulfide bond" evidence="8">
    <location>
        <begin position="71"/>
        <end position="83"/>
    </location>
</feature>